<name>A0ABQ4Q4E5_9BURK</name>
<keyword evidence="1" id="KW-0812">Transmembrane</keyword>
<feature type="transmembrane region" description="Helical" evidence="1">
    <location>
        <begin position="22"/>
        <end position="45"/>
    </location>
</feature>
<proteinExistence type="predicted"/>
<accession>A0ABQ4Q4E5</accession>
<dbReference type="EMBL" id="BPMK01000006">
    <property type="protein sequence ID" value="GIZ51670.1"/>
    <property type="molecule type" value="Genomic_DNA"/>
</dbReference>
<dbReference type="Pfam" id="PF05751">
    <property type="entry name" value="FixH"/>
    <property type="match status" value="1"/>
</dbReference>
<keyword evidence="3" id="KW-1185">Reference proteome</keyword>
<dbReference type="RefSeq" id="WP_220807825.1">
    <property type="nucleotide sequence ID" value="NZ_BPMK01000006.1"/>
</dbReference>
<keyword evidence="1" id="KW-0472">Membrane</keyword>
<reference evidence="2 3" key="1">
    <citation type="journal article" date="2022" name="Int. J. Syst. Evol. Microbiol.">
        <title>Noviherbaspirillum aridicola sp. nov., isolated from an arid soil in Pakistan.</title>
        <authorList>
            <person name="Khan I.U."/>
            <person name="Saqib M."/>
            <person name="Amin A."/>
            <person name="Hussain F."/>
            <person name="Li L."/>
            <person name="Liu Y.H."/>
            <person name="Fang B.Z."/>
            <person name="Ahmed I."/>
            <person name="Li W.J."/>
        </authorList>
    </citation>
    <scope>NUCLEOTIDE SEQUENCE [LARGE SCALE GENOMIC DNA]</scope>
    <source>
        <strain evidence="2 3">NCCP-691</strain>
    </source>
</reference>
<dbReference type="Proteomes" id="UP000887222">
    <property type="component" value="Unassembled WGS sequence"/>
</dbReference>
<evidence type="ECO:0000313" key="2">
    <source>
        <dbReference type="EMBL" id="GIZ51670.1"/>
    </source>
</evidence>
<protein>
    <recommendedName>
        <fullName evidence="4">Cytochrome oxidase assembly protein</fullName>
    </recommendedName>
</protein>
<gene>
    <name evidence="2" type="ORF">NCCP691_16840</name>
</gene>
<evidence type="ECO:0008006" key="4">
    <source>
        <dbReference type="Google" id="ProtNLM"/>
    </source>
</evidence>
<evidence type="ECO:0000256" key="1">
    <source>
        <dbReference type="SAM" id="Phobius"/>
    </source>
</evidence>
<evidence type="ECO:0000313" key="3">
    <source>
        <dbReference type="Proteomes" id="UP000887222"/>
    </source>
</evidence>
<dbReference type="InterPro" id="IPR008620">
    <property type="entry name" value="FixH"/>
</dbReference>
<comment type="caution">
    <text evidence="2">The sequence shown here is derived from an EMBL/GenBank/DDBJ whole genome shotgun (WGS) entry which is preliminary data.</text>
</comment>
<organism evidence="2 3">
    <name type="scientific">Noviherbaspirillum aridicola</name>
    <dbReference type="NCBI Taxonomy" id="2849687"/>
    <lineage>
        <taxon>Bacteria</taxon>
        <taxon>Pseudomonadati</taxon>
        <taxon>Pseudomonadota</taxon>
        <taxon>Betaproteobacteria</taxon>
        <taxon>Burkholderiales</taxon>
        <taxon>Oxalobacteraceae</taxon>
        <taxon>Noviherbaspirillum</taxon>
    </lineage>
</organism>
<keyword evidence="1" id="KW-1133">Transmembrane helix</keyword>
<sequence>MQSNATLKTPGKDTAPWYAHRWPWLLMLGPAAVVVAGVHTTYLAYSNQDALVVDDYYKQGKAINHDLSRDRVAAGMKAEAGLGYDAARGQLRGSLRSFGQPLSGKFTLQLVHSTQPEKDVRLTVETDAGGAFTAPLPMLDIGRWAVQIEPDQRAWRLHGEWNWPQEREIRLLPPAP</sequence>